<dbReference type="RefSeq" id="WP_227621883.1">
    <property type="nucleotide sequence ID" value="NZ_JAJEQL010000051.1"/>
</dbReference>
<proteinExistence type="predicted"/>
<keyword evidence="2" id="KW-1185">Reference proteome</keyword>
<accession>A0ABS8FCP8</accession>
<sequence>MEDEDKNSKSLVLITRVGSTPTTGIEKRVRKHRFLARLFLLEEKLLRRAFGHVKWGSHQESFPAGKAILSQGKNWCSMKTAYL</sequence>
<evidence type="ECO:0000313" key="2">
    <source>
        <dbReference type="Proteomes" id="UP001430637"/>
    </source>
</evidence>
<gene>
    <name evidence="1" type="ORF">LKD23_12305</name>
</gene>
<evidence type="ECO:0000313" key="1">
    <source>
        <dbReference type="EMBL" id="MCC2200518.1"/>
    </source>
</evidence>
<reference evidence="1" key="1">
    <citation type="submission" date="2021-10" db="EMBL/GenBank/DDBJ databases">
        <title>Anaerobic single-cell dispensing facilitates the cultivation of human gut bacteria.</title>
        <authorList>
            <person name="Afrizal A."/>
        </authorList>
    </citation>
    <scope>NUCLEOTIDE SEQUENCE</scope>
    <source>
        <strain evidence="1">CLA-AA-H233</strain>
    </source>
</reference>
<dbReference type="Proteomes" id="UP001430637">
    <property type="component" value="Unassembled WGS sequence"/>
</dbReference>
<dbReference type="EMBL" id="JAJEQL010000051">
    <property type="protein sequence ID" value="MCC2200518.1"/>
    <property type="molecule type" value="Genomic_DNA"/>
</dbReference>
<comment type="caution">
    <text evidence="1">The sequence shown here is derived from an EMBL/GenBank/DDBJ whole genome shotgun (WGS) entry which is preliminary data.</text>
</comment>
<organism evidence="1 2">
    <name type="scientific">Faecalibacterium butyricigenerans</name>
    <dbReference type="NCBI Taxonomy" id="1851427"/>
    <lineage>
        <taxon>Bacteria</taxon>
        <taxon>Bacillati</taxon>
        <taxon>Bacillota</taxon>
        <taxon>Clostridia</taxon>
        <taxon>Eubacteriales</taxon>
        <taxon>Oscillospiraceae</taxon>
        <taxon>Faecalibacterium</taxon>
    </lineage>
</organism>
<name>A0ABS8FCP8_9FIRM</name>
<protein>
    <submittedName>
        <fullName evidence="1">Uncharacterized protein</fullName>
    </submittedName>
</protein>